<dbReference type="InterPro" id="IPR036291">
    <property type="entry name" value="NAD(P)-bd_dom_sf"/>
</dbReference>
<accession>A0A7Z0ZW21</accession>
<dbReference type="Proteomes" id="UP000539787">
    <property type="component" value="Unassembled WGS sequence"/>
</dbReference>
<name>A0A7Z0ZW21_9HYPH</name>
<dbReference type="GO" id="GO:0016491">
    <property type="term" value="F:oxidoreductase activity"/>
    <property type="evidence" value="ECO:0007669"/>
    <property type="project" value="UniProtKB-KW"/>
</dbReference>
<evidence type="ECO:0000256" key="1">
    <source>
        <dbReference type="ARBA" id="ARBA00006484"/>
    </source>
</evidence>
<dbReference type="EMBL" id="JACCPJ010000015">
    <property type="protein sequence ID" value="NZD66040.1"/>
    <property type="molecule type" value="Genomic_DNA"/>
</dbReference>
<dbReference type="InterPro" id="IPR020904">
    <property type="entry name" value="Sc_DH/Rdtase_CS"/>
</dbReference>
<dbReference type="InterPro" id="IPR002347">
    <property type="entry name" value="SDR_fam"/>
</dbReference>
<dbReference type="SUPFAM" id="SSF51735">
    <property type="entry name" value="NAD(P)-binding Rossmann-fold domains"/>
    <property type="match status" value="1"/>
</dbReference>
<keyword evidence="6" id="KW-1185">Reference proteome</keyword>
<organism evidence="4 5">
    <name type="scientific">Rhizobium changzhiense</name>
    <dbReference type="NCBI Taxonomy" id="2692317"/>
    <lineage>
        <taxon>Bacteria</taxon>
        <taxon>Pseudomonadati</taxon>
        <taxon>Pseudomonadota</taxon>
        <taxon>Alphaproteobacteria</taxon>
        <taxon>Hyphomicrobiales</taxon>
        <taxon>Rhizobiaceae</taxon>
        <taxon>Rhizobium/Agrobacterium group</taxon>
        <taxon>Rhizobium</taxon>
    </lineage>
</organism>
<evidence type="ECO:0000256" key="2">
    <source>
        <dbReference type="ARBA" id="ARBA00023002"/>
    </source>
</evidence>
<dbReference type="AlphaFoldDB" id="A0A7Z0ZW21"/>
<dbReference type="Gene3D" id="3.40.50.720">
    <property type="entry name" value="NAD(P)-binding Rossmann-like Domain"/>
    <property type="match status" value="1"/>
</dbReference>
<dbReference type="CDD" id="cd05233">
    <property type="entry name" value="SDR_c"/>
    <property type="match status" value="1"/>
</dbReference>
<dbReference type="PANTHER" id="PTHR42901:SF1">
    <property type="entry name" value="ALCOHOL DEHYDROGENASE"/>
    <property type="match status" value="1"/>
</dbReference>
<dbReference type="PROSITE" id="PS00061">
    <property type="entry name" value="ADH_SHORT"/>
    <property type="match status" value="1"/>
</dbReference>
<reference evidence="5 6" key="1">
    <citation type="submission" date="2020-07" db="EMBL/GenBank/DDBJ databases">
        <authorList>
            <person name="Sun Q."/>
        </authorList>
    </citation>
    <scope>NUCLEOTIDE SEQUENCE [LARGE SCALE GENOMIC DNA]</scope>
    <source>
        <strain evidence="4 5">WYCCWR 11290</strain>
        <strain evidence="3 6">WYCCWR 11317</strain>
    </source>
</reference>
<sequence length="266" mass="28005">MATHQTGKGLAVVTGASTGIGLELAKCAAQDGYDLIIAADEERINLVATNLKEFGTTVDAVEADLSTLEGVDRLVERITASGRSVDLLMANAGRGLAKGFLDQSFGEARKVIDTNVTGTIYLIHEIGNQMRSRGEGRILLTGSIAGFIPGSYQAVYNGTKAFINSFSFALREELKESGVTVSCLMPGATETEFFKRADLMDTAIGQAKKDDAADVARIGYDALMDGKGDVVSGWKNKLQAAVANVTPASVLAHQHSKMAEPGSGTK</sequence>
<comment type="caution">
    <text evidence="4">The sequence shown here is derived from an EMBL/GenBank/DDBJ whole genome shotgun (WGS) entry which is preliminary data.</text>
</comment>
<dbReference type="EMBL" id="JACGBJ010000001">
    <property type="protein sequence ID" value="MBA5800472.1"/>
    <property type="molecule type" value="Genomic_DNA"/>
</dbReference>
<dbReference type="Pfam" id="PF00106">
    <property type="entry name" value="adh_short"/>
    <property type="match status" value="1"/>
</dbReference>
<evidence type="ECO:0000313" key="6">
    <source>
        <dbReference type="Proteomes" id="UP000539787"/>
    </source>
</evidence>
<proteinExistence type="inferred from homology"/>
<comment type="similarity">
    <text evidence="1">Belongs to the short-chain dehydrogenases/reductases (SDR) family.</text>
</comment>
<gene>
    <name evidence="4" type="ORF">HX900_33795</name>
    <name evidence="3" type="ORF">HX902_02335</name>
</gene>
<keyword evidence="2" id="KW-0560">Oxidoreductase</keyword>
<evidence type="ECO:0000313" key="5">
    <source>
        <dbReference type="Proteomes" id="UP000532162"/>
    </source>
</evidence>
<dbReference type="PANTHER" id="PTHR42901">
    <property type="entry name" value="ALCOHOL DEHYDROGENASE"/>
    <property type="match status" value="1"/>
</dbReference>
<evidence type="ECO:0000313" key="4">
    <source>
        <dbReference type="EMBL" id="NZD66040.1"/>
    </source>
</evidence>
<dbReference type="Proteomes" id="UP000532162">
    <property type="component" value="Unassembled WGS sequence"/>
</dbReference>
<dbReference type="RefSeq" id="WP_171603436.1">
    <property type="nucleotide sequence ID" value="NZ_JABFCQ010000003.1"/>
</dbReference>
<protein>
    <submittedName>
        <fullName evidence="4">SDR family NAD(P)-dependent oxidoreductase</fullName>
    </submittedName>
</protein>
<evidence type="ECO:0000313" key="3">
    <source>
        <dbReference type="EMBL" id="MBA5800472.1"/>
    </source>
</evidence>
<dbReference type="PRINTS" id="PR00081">
    <property type="entry name" value="GDHRDH"/>
</dbReference>